<dbReference type="PANTHER" id="PTHR11946:SF93">
    <property type="entry name" value="VALINE--TRNA LIGASE, CHLOROPLASTIC_MITOCHONDRIAL 2"/>
    <property type="match status" value="1"/>
</dbReference>
<evidence type="ECO:0000259" key="13">
    <source>
        <dbReference type="Pfam" id="PF00133"/>
    </source>
</evidence>
<dbReference type="InterPro" id="IPR014729">
    <property type="entry name" value="Rossmann-like_a/b/a_fold"/>
</dbReference>
<dbReference type="GO" id="GO:0006438">
    <property type="term" value="P:valyl-tRNA aminoacylation"/>
    <property type="evidence" value="ECO:0007669"/>
    <property type="project" value="UniProtKB-UniRule"/>
</dbReference>
<organism evidence="16 17">
    <name type="scientific">Solidesulfovibrio magneticus str. Maddingley MBC34</name>
    <dbReference type="NCBI Taxonomy" id="1206767"/>
    <lineage>
        <taxon>Bacteria</taxon>
        <taxon>Pseudomonadati</taxon>
        <taxon>Thermodesulfobacteriota</taxon>
        <taxon>Desulfovibrionia</taxon>
        <taxon>Desulfovibrionales</taxon>
        <taxon>Desulfovibrionaceae</taxon>
        <taxon>Solidesulfovibrio</taxon>
    </lineage>
</organism>
<dbReference type="FunFam" id="3.40.50.620:FF:000032">
    <property type="entry name" value="Valine--tRNA ligase"/>
    <property type="match status" value="1"/>
</dbReference>
<comment type="domain">
    <text evidence="12">The C-terminal coiled-coil domain is crucial for aminoacylation activity.</text>
</comment>
<evidence type="ECO:0000313" key="17">
    <source>
        <dbReference type="Proteomes" id="UP000006272"/>
    </source>
</evidence>
<dbReference type="InterPro" id="IPR010978">
    <property type="entry name" value="tRNA-bd_arm"/>
</dbReference>
<feature type="coiled-coil region" evidence="12">
    <location>
        <begin position="858"/>
        <end position="888"/>
    </location>
</feature>
<dbReference type="InterPro" id="IPR019499">
    <property type="entry name" value="Val-tRNA_synth_tRNA-bd"/>
</dbReference>
<name>K6GNZ4_9BACT</name>
<sequence length="890" mass="100105">MTSEALSKGYEPADVEAKWIAYWQDEKTFTPDPDGPGEPYSIVIPPPNVTGALHMGHALNITIQDILCRYHRQLGRKVLWVPGTDHAGIATQNVVERSLAAAGSSREELGREAFIERVWKWREEYGGKILNQISRLGASVDWSRERFTMDEGLSKAVREVFVRLYEDGLIYQGDYIINWCPRCHTALADLEVEYAPHIGKLYHIRYPVEGTETFVTVATTRPETLLGDTAVAVHPEDERYKDVVGKFAILPLVGRRIPIIADAYVEREFGTGCLKVTPAHDMNDFELGRKHGLEVIAVQDAAGRINENAPEKYRGLDRLAARKAVVEDLKELTLLDDIRDYEHNVGECYRCRTVIEPFVSKQWFVKTGPLAKVARKAVEDGRTIILPDQWTKTYYDWLDNIRDWCVSRQIWWGHRIPAWTCDSCGELVVARETPTSCPACGGSRLTQDPDVLDTWFSSALWPFTTMGWPDQTKELATFYPTSVLSTAFDILFFWVARMMMMGLHFMDEVPFRHVYIHALVRDAEGRKMSKSLGNGIDPLAMMERYGTDALRFTLAAFAAMGRDIKLAEERIEGYRHFINKMWNAARFALMHVADGAPEMELSQAAKAGLCHAMILSRLERLKGTVSRAIEGYQFNEAAQELYGFFWREFCDWYLEMAKVDLGGEDEFKKGAAKRVLLTVLSETLTLMHPIVPFVTQEIWSKLPGTAEPNLAKVPYPPLRTELISDEAEAAMELLRLVVVGVRNIRAELNINPGVKLTALVHAEDAAQAASLTANAAMISFMAKLERFEAGPDVAAPKASASAACGSCALFVPLSGAVDFDVEFLRLSKEEVKTVKELTVVEKKLGNEDFVSRAPADVVAKEREKQDALSEKLARLRELKDRIRKLMAEEA</sequence>
<feature type="domain" description="Aminoacyl-tRNA synthetase class Ia" evidence="13">
    <location>
        <begin position="19"/>
        <end position="566"/>
    </location>
</feature>
<comment type="subcellular location">
    <subcellularLocation>
        <location evidence="1 12">Cytoplasm</location>
    </subcellularLocation>
</comment>
<dbReference type="Pfam" id="PF08264">
    <property type="entry name" value="Anticodon_1"/>
    <property type="match status" value="1"/>
</dbReference>
<dbReference type="GO" id="GO:0005524">
    <property type="term" value="F:ATP binding"/>
    <property type="evidence" value="ECO:0007669"/>
    <property type="project" value="UniProtKB-UniRule"/>
</dbReference>
<dbReference type="SUPFAM" id="SSF50677">
    <property type="entry name" value="ValRS/IleRS/LeuRS editing domain"/>
    <property type="match status" value="1"/>
</dbReference>
<dbReference type="HAMAP" id="MF_02004">
    <property type="entry name" value="Val_tRNA_synth_type1"/>
    <property type="match status" value="1"/>
</dbReference>
<dbReference type="PRINTS" id="PR00986">
    <property type="entry name" value="TRNASYNTHVAL"/>
</dbReference>
<dbReference type="PROSITE" id="PS00178">
    <property type="entry name" value="AA_TRNA_LIGASE_I"/>
    <property type="match status" value="1"/>
</dbReference>
<gene>
    <name evidence="12" type="primary">valS</name>
    <name evidence="16" type="ORF">B193_2588</name>
</gene>
<evidence type="ECO:0000256" key="12">
    <source>
        <dbReference type="HAMAP-Rule" id="MF_02004"/>
    </source>
</evidence>
<dbReference type="InterPro" id="IPR001412">
    <property type="entry name" value="aa-tRNA-synth_I_CS"/>
</dbReference>
<dbReference type="FunFam" id="3.40.50.620:FF:000098">
    <property type="entry name" value="Valine--tRNA ligase"/>
    <property type="match status" value="1"/>
</dbReference>
<dbReference type="InterPro" id="IPR013155">
    <property type="entry name" value="M/V/L/I-tRNA-synth_anticd-bd"/>
</dbReference>
<keyword evidence="8 12" id="KW-0175">Coiled coil</keyword>
<keyword evidence="9 12" id="KW-0030">Aminoacyl-tRNA synthetase</keyword>
<evidence type="ECO:0000256" key="5">
    <source>
        <dbReference type="ARBA" id="ARBA00022741"/>
    </source>
</evidence>
<dbReference type="GO" id="GO:0004832">
    <property type="term" value="F:valine-tRNA ligase activity"/>
    <property type="evidence" value="ECO:0007669"/>
    <property type="project" value="UniProtKB-UniRule"/>
</dbReference>
<dbReference type="SUPFAM" id="SSF46589">
    <property type="entry name" value="tRNA-binding arm"/>
    <property type="match status" value="1"/>
</dbReference>
<dbReference type="EC" id="6.1.1.9" evidence="12"/>
<dbReference type="CDD" id="cd00817">
    <property type="entry name" value="ValRS_core"/>
    <property type="match status" value="1"/>
</dbReference>
<dbReference type="InterPro" id="IPR002303">
    <property type="entry name" value="Valyl-tRNA_ligase"/>
</dbReference>
<evidence type="ECO:0000256" key="11">
    <source>
        <dbReference type="ARBA" id="ARBA00060830"/>
    </source>
</evidence>
<dbReference type="GO" id="GO:0002161">
    <property type="term" value="F:aminoacyl-tRNA deacylase activity"/>
    <property type="evidence" value="ECO:0007669"/>
    <property type="project" value="InterPro"/>
</dbReference>
<dbReference type="SUPFAM" id="SSF52374">
    <property type="entry name" value="Nucleotidylyl transferase"/>
    <property type="match status" value="1"/>
</dbReference>
<evidence type="ECO:0000256" key="7">
    <source>
        <dbReference type="ARBA" id="ARBA00022917"/>
    </source>
</evidence>
<dbReference type="Gene3D" id="3.40.50.620">
    <property type="entry name" value="HUPs"/>
    <property type="match status" value="3"/>
</dbReference>
<evidence type="ECO:0000256" key="9">
    <source>
        <dbReference type="ARBA" id="ARBA00023146"/>
    </source>
</evidence>
<keyword evidence="6 12" id="KW-0067">ATP-binding</keyword>
<evidence type="ECO:0000256" key="2">
    <source>
        <dbReference type="ARBA" id="ARBA00011245"/>
    </source>
</evidence>
<comment type="catalytic activity">
    <reaction evidence="10 12">
        <text>tRNA(Val) + L-valine + ATP = L-valyl-tRNA(Val) + AMP + diphosphate</text>
        <dbReference type="Rhea" id="RHEA:10704"/>
        <dbReference type="Rhea" id="RHEA-COMP:9672"/>
        <dbReference type="Rhea" id="RHEA-COMP:9708"/>
        <dbReference type="ChEBI" id="CHEBI:30616"/>
        <dbReference type="ChEBI" id="CHEBI:33019"/>
        <dbReference type="ChEBI" id="CHEBI:57762"/>
        <dbReference type="ChEBI" id="CHEBI:78442"/>
        <dbReference type="ChEBI" id="CHEBI:78537"/>
        <dbReference type="ChEBI" id="CHEBI:456215"/>
        <dbReference type="EC" id="6.1.1.9"/>
    </reaction>
</comment>
<keyword evidence="3 12" id="KW-0963">Cytoplasm</keyword>
<dbReference type="CDD" id="cd07962">
    <property type="entry name" value="Anticodon_Ia_Val"/>
    <property type="match status" value="1"/>
</dbReference>
<keyword evidence="7 12" id="KW-0648">Protein biosynthesis</keyword>
<dbReference type="Proteomes" id="UP000006272">
    <property type="component" value="Unassembled WGS sequence"/>
</dbReference>
<dbReference type="InterPro" id="IPR002300">
    <property type="entry name" value="aa-tRNA-synth_Ia"/>
</dbReference>
<comment type="similarity">
    <text evidence="11 12">Belongs to the class-I aminoacyl-tRNA synthetase family. ValS type 1 subfamily.</text>
</comment>
<dbReference type="PANTHER" id="PTHR11946">
    <property type="entry name" value="VALYL-TRNA SYNTHETASES"/>
    <property type="match status" value="1"/>
</dbReference>
<feature type="domain" description="Methionyl/Valyl/Leucyl/Isoleucyl-tRNA synthetase anticodon-binding" evidence="14">
    <location>
        <begin position="614"/>
        <end position="756"/>
    </location>
</feature>
<dbReference type="EMBL" id="ALAO01000219">
    <property type="protein sequence ID" value="EKO38716.1"/>
    <property type="molecule type" value="Genomic_DNA"/>
</dbReference>
<dbReference type="SUPFAM" id="SSF47323">
    <property type="entry name" value="Anticodon-binding domain of a subclass of class I aminoacyl-tRNA synthetases"/>
    <property type="match status" value="1"/>
</dbReference>
<evidence type="ECO:0000256" key="4">
    <source>
        <dbReference type="ARBA" id="ARBA00022598"/>
    </source>
</evidence>
<protein>
    <recommendedName>
        <fullName evidence="12">Valine--tRNA ligase</fullName>
        <ecNumber evidence="12">6.1.1.9</ecNumber>
    </recommendedName>
    <alternativeName>
        <fullName evidence="12">Valyl-tRNA synthetase</fullName>
        <shortName evidence="12">ValRS</shortName>
    </alternativeName>
</protein>
<dbReference type="PATRIC" id="fig|1206767.3.peg.2535"/>
<evidence type="ECO:0000259" key="15">
    <source>
        <dbReference type="Pfam" id="PF10458"/>
    </source>
</evidence>
<evidence type="ECO:0000256" key="8">
    <source>
        <dbReference type="ARBA" id="ARBA00023054"/>
    </source>
</evidence>
<comment type="subunit">
    <text evidence="2 12">Monomer.</text>
</comment>
<dbReference type="InterPro" id="IPR009008">
    <property type="entry name" value="Val/Leu/Ile-tRNA-synth_edit"/>
</dbReference>
<keyword evidence="5 12" id="KW-0547">Nucleotide-binding</keyword>
<dbReference type="Pfam" id="PF00133">
    <property type="entry name" value="tRNA-synt_1"/>
    <property type="match status" value="1"/>
</dbReference>
<comment type="function">
    <text evidence="12">Catalyzes the attachment of valine to tRNA(Val). As ValRS can inadvertently accommodate and process structurally similar amino acids such as threonine, to avoid such errors, it has a 'posttransfer' editing activity that hydrolyzes mischarged Thr-tRNA(Val) in a tRNA-dependent manner.</text>
</comment>
<dbReference type="Gene3D" id="3.90.740.10">
    <property type="entry name" value="Valyl/Leucyl/Isoleucyl-tRNA synthetase, editing domain"/>
    <property type="match status" value="1"/>
</dbReference>
<evidence type="ECO:0000256" key="1">
    <source>
        <dbReference type="ARBA" id="ARBA00004496"/>
    </source>
</evidence>
<evidence type="ECO:0000256" key="10">
    <source>
        <dbReference type="ARBA" id="ARBA00047552"/>
    </source>
</evidence>
<feature type="binding site" evidence="12">
    <location>
        <position position="530"/>
    </location>
    <ligand>
        <name>ATP</name>
        <dbReference type="ChEBI" id="CHEBI:30616"/>
    </ligand>
</feature>
<dbReference type="Gene3D" id="1.10.287.380">
    <property type="entry name" value="Valyl-tRNA synthetase, C-terminal domain"/>
    <property type="match status" value="1"/>
</dbReference>
<dbReference type="NCBIfam" id="TIGR00422">
    <property type="entry name" value="valS"/>
    <property type="match status" value="1"/>
</dbReference>
<dbReference type="NCBIfam" id="NF004349">
    <property type="entry name" value="PRK05729.1"/>
    <property type="match status" value="1"/>
</dbReference>
<reference evidence="16 17" key="1">
    <citation type="submission" date="2012-07" db="EMBL/GenBank/DDBJ databases">
        <title>Draft genome sequence of Desulfovibrio magneticus str. Maddingley MBC34 obtained from a metagenomic sequence of a methanogenic enrichment isolated from coal-seam formation water in Victoria, Australia.</title>
        <authorList>
            <person name="Greenfield P."/>
            <person name="Hendry P."/>
            <person name="Li D."/>
            <person name="Rosewarne C.P."/>
            <person name="Tran-Dinh N."/>
            <person name="Elbourne L.D.H."/>
            <person name="Paulsen I.T."/>
            <person name="Midgley D.J."/>
        </authorList>
    </citation>
    <scope>NUCLEOTIDE SEQUENCE [LARGE SCALE GENOMIC DNA]</scope>
    <source>
        <strain evidence="17">Maddingley MBC34</strain>
    </source>
</reference>
<dbReference type="InterPro" id="IPR037118">
    <property type="entry name" value="Val-tRNA_synth_C_sf"/>
</dbReference>
<feature type="short sequence motif" description="'KMSKS' region" evidence="12">
    <location>
        <begin position="527"/>
        <end position="531"/>
    </location>
</feature>
<feature type="short sequence motif" description="'HIGH' region" evidence="12">
    <location>
        <begin position="47"/>
        <end position="57"/>
    </location>
</feature>
<comment type="caution">
    <text evidence="16">The sequence shown here is derived from an EMBL/GenBank/DDBJ whole genome shotgun (WGS) entry which is preliminary data.</text>
</comment>
<dbReference type="InterPro" id="IPR009080">
    <property type="entry name" value="tRNAsynth_Ia_anticodon-bd"/>
</dbReference>
<evidence type="ECO:0000256" key="6">
    <source>
        <dbReference type="ARBA" id="ARBA00022840"/>
    </source>
</evidence>
<evidence type="ECO:0000313" key="16">
    <source>
        <dbReference type="EMBL" id="EKO38716.1"/>
    </source>
</evidence>
<feature type="domain" description="Valyl-tRNA synthetase tRNA-binding arm" evidence="15">
    <location>
        <begin position="818"/>
        <end position="878"/>
    </location>
</feature>
<dbReference type="AlphaFoldDB" id="K6GNZ4"/>
<dbReference type="Gene3D" id="1.10.730.10">
    <property type="entry name" value="Isoleucyl-tRNA Synthetase, Domain 1"/>
    <property type="match status" value="1"/>
</dbReference>
<dbReference type="FunFam" id="1.10.730.10:FF:000014">
    <property type="entry name" value="Valine--tRNA ligase"/>
    <property type="match status" value="1"/>
</dbReference>
<dbReference type="Pfam" id="PF10458">
    <property type="entry name" value="Val_tRNA-synt_C"/>
    <property type="match status" value="1"/>
</dbReference>
<dbReference type="InterPro" id="IPR033705">
    <property type="entry name" value="Anticodon_Ia_Val"/>
</dbReference>
<dbReference type="FunFam" id="1.10.287.380:FF:000001">
    <property type="entry name" value="Valine--tRNA ligase"/>
    <property type="match status" value="1"/>
</dbReference>
<proteinExistence type="inferred from homology"/>
<evidence type="ECO:0000259" key="14">
    <source>
        <dbReference type="Pfam" id="PF08264"/>
    </source>
</evidence>
<accession>K6GNZ4</accession>
<evidence type="ECO:0000256" key="3">
    <source>
        <dbReference type="ARBA" id="ARBA00022490"/>
    </source>
</evidence>
<dbReference type="GO" id="GO:0005829">
    <property type="term" value="C:cytosol"/>
    <property type="evidence" value="ECO:0007669"/>
    <property type="project" value="TreeGrafter"/>
</dbReference>
<comment type="domain">
    <text evidence="12">ValRS has two distinct active sites: one for aminoacylation and one for editing. The misactivated threonine is translocated from the active site to the editing site.</text>
</comment>
<keyword evidence="4 12" id="KW-0436">Ligase</keyword>